<comment type="caution">
    <text evidence="2">The sequence shown here is derived from an EMBL/GenBank/DDBJ whole genome shotgun (WGS) entry which is preliminary data.</text>
</comment>
<dbReference type="AlphaFoldDB" id="A0A0G1P5N4"/>
<gene>
    <name evidence="2" type="ORF">UW92_C0009G0007</name>
</gene>
<dbReference type="EMBL" id="LCKF01000009">
    <property type="protein sequence ID" value="KKT91704.1"/>
    <property type="molecule type" value="Genomic_DNA"/>
</dbReference>
<reference evidence="2 3" key="1">
    <citation type="journal article" date="2015" name="Nature">
        <title>rRNA introns, odd ribosomes, and small enigmatic genomes across a large radiation of phyla.</title>
        <authorList>
            <person name="Brown C.T."/>
            <person name="Hug L.A."/>
            <person name="Thomas B.C."/>
            <person name="Sharon I."/>
            <person name="Castelle C.J."/>
            <person name="Singh A."/>
            <person name="Wilkins M.J."/>
            <person name="Williams K.H."/>
            <person name="Banfield J.F."/>
        </authorList>
    </citation>
    <scope>NUCLEOTIDE SEQUENCE [LARGE SCALE GENOMIC DNA]</scope>
</reference>
<proteinExistence type="predicted"/>
<sequence length="192" mass="20588">MFKEHSIQKNIITTLKSLAEVLRKPWYGLLAAAIFLSAMLLAIWMPNLSFVKYIILSSSLGFGQKINILVSSLGAIQTNFTFLSRIITVSVSALFAIQVSAIVFYLKRRVHLQKAAGISSVGIMSGFLGVGCAACGSIILSAVFGVGATASFIGFLPLQGQEFGLLSIIILGLSLYLTSKNIQNPLVCGIRK</sequence>
<feature type="transmembrane region" description="Helical" evidence="1">
    <location>
        <begin position="82"/>
        <end position="106"/>
    </location>
</feature>
<keyword evidence="1" id="KW-0812">Transmembrane</keyword>
<feature type="transmembrane region" description="Helical" evidence="1">
    <location>
        <begin position="26"/>
        <end position="46"/>
    </location>
</feature>
<name>A0A0G1P5N4_9BACT</name>
<feature type="transmembrane region" description="Helical" evidence="1">
    <location>
        <begin position="163"/>
        <end position="182"/>
    </location>
</feature>
<feature type="transmembrane region" description="Helical" evidence="1">
    <location>
        <begin position="127"/>
        <end position="157"/>
    </location>
</feature>
<keyword evidence="1" id="KW-1133">Transmembrane helix</keyword>
<evidence type="ECO:0000313" key="3">
    <source>
        <dbReference type="Proteomes" id="UP000033966"/>
    </source>
</evidence>
<protein>
    <submittedName>
        <fullName evidence="2">Uncharacterized protein</fullName>
    </submittedName>
</protein>
<organism evidence="2 3">
    <name type="scientific">Candidatus Jorgensenbacteria bacterium GW2011_GWA2_45_13</name>
    <dbReference type="NCBI Taxonomy" id="1618662"/>
    <lineage>
        <taxon>Bacteria</taxon>
        <taxon>Candidatus Joergenseniibacteriota</taxon>
    </lineage>
</organism>
<evidence type="ECO:0000256" key="1">
    <source>
        <dbReference type="SAM" id="Phobius"/>
    </source>
</evidence>
<evidence type="ECO:0000313" key="2">
    <source>
        <dbReference type="EMBL" id="KKT91704.1"/>
    </source>
</evidence>
<accession>A0A0G1P5N4</accession>
<keyword evidence="1" id="KW-0472">Membrane</keyword>
<dbReference type="Proteomes" id="UP000033966">
    <property type="component" value="Unassembled WGS sequence"/>
</dbReference>